<accession>A0A380ZT45</accession>
<dbReference type="RefSeq" id="WP_002686338.1">
    <property type="nucleotide sequence ID" value="NZ_UFTJ01000003.1"/>
</dbReference>
<sequence>MQKIYGNVYVYIQSLASHVNVLLKEDDKYETYIIKGDECEFVIVFSKDDNEPRVELQLTCPNNDEYLIIGEFYDFQNYEKEKDEIFKIVKAVLSNSIKITHFFYKNKLIKTIYQYGYFIDGQLKYITETFNNRFLFPWKKGAVVKSFHCESWIVSDFTLQNDEASGDN</sequence>
<evidence type="ECO:0000313" key="1">
    <source>
        <dbReference type="EMBL" id="SUV52144.1"/>
    </source>
</evidence>
<organism evidence="1 2">
    <name type="scientific">Bergeyella zoohelcum</name>
    <dbReference type="NCBI Taxonomy" id="1015"/>
    <lineage>
        <taxon>Bacteria</taxon>
        <taxon>Pseudomonadati</taxon>
        <taxon>Bacteroidota</taxon>
        <taxon>Flavobacteriia</taxon>
        <taxon>Flavobacteriales</taxon>
        <taxon>Weeksellaceae</taxon>
        <taxon>Bergeyella</taxon>
    </lineage>
</organism>
<evidence type="ECO:0000313" key="2">
    <source>
        <dbReference type="Proteomes" id="UP000255515"/>
    </source>
</evidence>
<protein>
    <submittedName>
        <fullName evidence="1">Uncharacterized protein</fullName>
    </submittedName>
</protein>
<dbReference type="AlphaFoldDB" id="A0A380ZT45"/>
<dbReference type="EMBL" id="UFTJ01000003">
    <property type="protein sequence ID" value="SUV52144.1"/>
    <property type="molecule type" value="Genomic_DNA"/>
</dbReference>
<proteinExistence type="predicted"/>
<dbReference type="Proteomes" id="UP000255515">
    <property type="component" value="Unassembled WGS sequence"/>
</dbReference>
<reference evidence="1 2" key="1">
    <citation type="submission" date="2018-06" db="EMBL/GenBank/DDBJ databases">
        <authorList>
            <consortium name="Pathogen Informatics"/>
            <person name="Doyle S."/>
        </authorList>
    </citation>
    <scope>NUCLEOTIDE SEQUENCE [LARGE SCALE GENOMIC DNA]</scope>
    <source>
        <strain evidence="1 2">NCTC11661</strain>
    </source>
</reference>
<gene>
    <name evidence="1" type="ORF">NCTC11661_01401</name>
</gene>
<name>A0A380ZT45_9FLAO</name>